<sequence>MNNKERLKVGFLTPYFHNVRGNATTAKRIVSGLESVGVEVVVFAYEEEEFTSDIETRLKSCDVLHILHFYRFANWQMKHHFQLEKPYVMTSGGTDINHDLFDNSKRLMMESIINNASAITVFTDDGLQKVEKAFPTTMGKISVVPQSVWFPPSTNEDHLDLPDGFPKLLLPAGLRPVKDVLFLMDILVELKKGFPKLQFILVGTILDDKVYEQVKAVEKRYRWVKFLRDVPLEMMPAFYKWSDAVLNTSISEGQSSAILEGMYFNKLIFARKNAGNVSVITDNENGFLYDSSVDFYHRIQKVLLSVNKEKQIALNGKFYVEKNHNHKVEIEKYTQLYNKIT</sequence>
<keyword evidence="3" id="KW-1185">Reference proteome</keyword>
<dbReference type="EMBL" id="NPIA01000007">
    <property type="protein sequence ID" value="OZM56315.1"/>
    <property type="molecule type" value="Genomic_DNA"/>
</dbReference>
<dbReference type="PANTHER" id="PTHR46660">
    <property type="match status" value="1"/>
</dbReference>
<reference evidence="3" key="1">
    <citation type="submission" date="2017-08" db="EMBL/GenBank/DDBJ databases">
        <authorList>
            <person name="Huang Z."/>
        </authorList>
    </citation>
    <scope>NUCLEOTIDE SEQUENCE [LARGE SCALE GENOMIC DNA]</scope>
    <source>
        <strain evidence="3">SA5d-4</strain>
    </source>
</reference>
<gene>
    <name evidence="2" type="ORF">CIB95_12940</name>
</gene>
<dbReference type="InterPro" id="IPR052622">
    <property type="entry name" value="Glycosyltransferase_G1"/>
</dbReference>
<dbReference type="AlphaFoldDB" id="A0A263BRJ4"/>
<organism evidence="2 3">
    <name type="scientific">Lottiidibacillus patelloidae</name>
    <dbReference type="NCBI Taxonomy" id="2670334"/>
    <lineage>
        <taxon>Bacteria</taxon>
        <taxon>Bacillati</taxon>
        <taxon>Bacillota</taxon>
        <taxon>Bacilli</taxon>
        <taxon>Bacillales</taxon>
        <taxon>Bacillaceae</taxon>
        <taxon>Lottiidibacillus</taxon>
    </lineage>
</organism>
<feature type="domain" description="Glycosyl transferase family 1" evidence="1">
    <location>
        <begin position="159"/>
        <end position="316"/>
    </location>
</feature>
<dbReference type="CDD" id="cd03801">
    <property type="entry name" value="GT4_PimA-like"/>
    <property type="match status" value="1"/>
</dbReference>
<evidence type="ECO:0000313" key="3">
    <source>
        <dbReference type="Proteomes" id="UP000217083"/>
    </source>
</evidence>
<dbReference type="PANTHER" id="PTHR46660:SF2">
    <property type="entry name" value="GLYCOSYLTRANSFERASE 1 DOMAIN-CONTAINING PROTEIN 1"/>
    <property type="match status" value="1"/>
</dbReference>
<proteinExistence type="predicted"/>
<name>A0A263BRJ4_9BACI</name>
<accession>A0A263BRJ4</accession>
<protein>
    <recommendedName>
        <fullName evidence="1">Glycosyl transferase family 1 domain-containing protein</fullName>
    </recommendedName>
</protein>
<comment type="caution">
    <text evidence="2">The sequence shown here is derived from an EMBL/GenBank/DDBJ whole genome shotgun (WGS) entry which is preliminary data.</text>
</comment>
<dbReference type="SUPFAM" id="SSF53756">
    <property type="entry name" value="UDP-Glycosyltransferase/glycogen phosphorylase"/>
    <property type="match status" value="1"/>
</dbReference>
<evidence type="ECO:0000259" key="1">
    <source>
        <dbReference type="Pfam" id="PF00534"/>
    </source>
</evidence>
<reference evidence="2 3" key="2">
    <citation type="submission" date="2017-09" db="EMBL/GenBank/DDBJ databases">
        <title>Bacillus patelloidae sp. nov., isolated from the intestinal tract of a marine limpet.</title>
        <authorList>
            <person name="Liu R."/>
            <person name="Dong C."/>
            <person name="Shao Z."/>
        </authorList>
    </citation>
    <scope>NUCLEOTIDE SEQUENCE [LARGE SCALE GENOMIC DNA]</scope>
    <source>
        <strain evidence="2 3">SA5d-4</strain>
    </source>
</reference>
<dbReference type="InterPro" id="IPR001296">
    <property type="entry name" value="Glyco_trans_1"/>
</dbReference>
<dbReference type="Proteomes" id="UP000217083">
    <property type="component" value="Unassembled WGS sequence"/>
</dbReference>
<evidence type="ECO:0000313" key="2">
    <source>
        <dbReference type="EMBL" id="OZM56315.1"/>
    </source>
</evidence>
<dbReference type="Pfam" id="PF00534">
    <property type="entry name" value="Glycos_transf_1"/>
    <property type="match status" value="1"/>
</dbReference>
<dbReference type="RefSeq" id="WP_094925801.1">
    <property type="nucleotide sequence ID" value="NZ_NPIA01000007.1"/>
</dbReference>
<dbReference type="GO" id="GO:0016757">
    <property type="term" value="F:glycosyltransferase activity"/>
    <property type="evidence" value="ECO:0007669"/>
    <property type="project" value="InterPro"/>
</dbReference>
<dbReference type="Gene3D" id="3.40.50.2000">
    <property type="entry name" value="Glycogen Phosphorylase B"/>
    <property type="match status" value="2"/>
</dbReference>